<dbReference type="EMBL" id="SIHI01000082">
    <property type="protein sequence ID" value="TWT35005.1"/>
    <property type="molecule type" value="Genomic_DNA"/>
</dbReference>
<organism evidence="1 2">
    <name type="scientific">Thalassoglobus neptunius</name>
    <dbReference type="NCBI Taxonomy" id="1938619"/>
    <lineage>
        <taxon>Bacteria</taxon>
        <taxon>Pseudomonadati</taxon>
        <taxon>Planctomycetota</taxon>
        <taxon>Planctomycetia</taxon>
        <taxon>Planctomycetales</taxon>
        <taxon>Planctomycetaceae</taxon>
        <taxon>Thalassoglobus</taxon>
    </lineage>
</organism>
<dbReference type="AlphaFoldDB" id="A0A5C5VBL3"/>
<reference evidence="1 2" key="1">
    <citation type="submission" date="2019-02" db="EMBL/GenBank/DDBJ databases">
        <title>Deep-cultivation of Planctomycetes and their phenomic and genomic characterization uncovers novel biology.</title>
        <authorList>
            <person name="Wiegand S."/>
            <person name="Jogler M."/>
            <person name="Boedeker C."/>
            <person name="Pinto D."/>
            <person name="Vollmers J."/>
            <person name="Rivas-Marin E."/>
            <person name="Kohn T."/>
            <person name="Peeters S.H."/>
            <person name="Heuer A."/>
            <person name="Rast P."/>
            <person name="Oberbeckmann S."/>
            <person name="Bunk B."/>
            <person name="Jeske O."/>
            <person name="Meyerdierks A."/>
            <person name="Storesund J.E."/>
            <person name="Kallscheuer N."/>
            <person name="Luecker S."/>
            <person name="Lage O.M."/>
            <person name="Pohl T."/>
            <person name="Merkel B.J."/>
            <person name="Hornburger P."/>
            <person name="Mueller R.-W."/>
            <person name="Bruemmer F."/>
            <person name="Labrenz M."/>
            <person name="Spormann A.M."/>
            <person name="Op Den Camp H."/>
            <person name="Overmann J."/>
            <person name="Amann R."/>
            <person name="Jetten M.S.M."/>
            <person name="Mascher T."/>
            <person name="Medema M.H."/>
            <person name="Devos D.P."/>
            <person name="Kaster A.-K."/>
            <person name="Ovreas L."/>
            <person name="Rohde M."/>
            <person name="Galperin M.Y."/>
            <person name="Jogler C."/>
        </authorList>
    </citation>
    <scope>NUCLEOTIDE SEQUENCE [LARGE SCALE GENOMIC DNA]</scope>
    <source>
        <strain evidence="1 2">KOR42</strain>
    </source>
</reference>
<accession>A0A5C5VBL3</accession>
<dbReference type="Proteomes" id="UP000317243">
    <property type="component" value="Unassembled WGS sequence"/>
</dbReference>
<comment type="caution">
    <text evidence="1">The sequence shown here is derived from an EMBL/GenBank/DDBJ whole genome shotgun (WGS) entry which is preliminary data.</text>
</comment>
<proteinExistence type="predicted"/>
<evidence type="ECO:0000313" key="1">
    <source>
        <dbReference type="EMBL" id="TWT35005.1"/>
    </source>
</evidence>
<evidence type="ECO:0000313" key="2">
    <source>
        <dbReference type="Proteomes" id="UP000317243"/>
    </source>
</evidence>
<name>A0A5C5VBL3_9PLAN</name>
<protein>
    <submittedName>
        <fullName evidence="1">Uncharacterized protein</fullName>
    </submittedName>
</protein>
<gene>
    <name evidence="1" type="ORF">KOR42_53290</name>
</gene>
<sequence length="55" mass="6023">MPAPRTGFQTIPGHLTHYLDELDLTRKDLASALGVRAYPESSSCCKSVFERSLVG</sequence>
<keyword evidence="2" id="KW-1185">Reference proteome</keyword>